<keyword evidence="10" id="KW-1185">Reference proteome</keyword>
<keyword evidence="4" id="KW-0969">Cilium</keyword>
<feature type="compositionally biased region" description="Low complexity" evidence="6">
    <location>
        <begin position="2323"/>
        <end position="2335"/>
    </location>
</feature>
<evidence type="ECO:0000256" key="1">
    <source>
        <dbReference type="ARBA" id="ARBA00004138"/>
    </source>
</evidence>
<dbReference type="PANTHER" id="PTHR23053">
    <property type="entry name" value="DLEC1 DELETED IN LUNG AND ESOPHAGEAL CANCER 1"/>
    <property type="match status" value="1"/>
</dbReference>
<feature type="region of interest" description="Disordered" evidence="6">
    <location>
        <begin position="840"/>
        <end position="860"/>
    </location>
</feature>
<evidence type="ECO:0008006" key="11">
    <source>
        <dbReference type="Google" id="ProtNLM"/>
    </source>
</evidence>
<dbReference type="Pfam" id="PF17213">
    <property type="entry name" value="Hydin_ADK"/>
    <property type="match status" value="2"/>
</dbReference>
<evidence type="ECO:0000256" key="6">
    <source>
        <dbReference type="SAM" id="MobiDB-lite"/>
    </source>
</evidence>
<feature type="domain" description="Hydin adenylate kinase-like" evidence="7">
    <location>
        <begin position="2011"/>
        <end position="2043"/>
    </location>
</feature>
<comment type="caution">
    <text evidence="9">The sequence shown here is derived from an EMBL/GenBank/DDBJ whole genome shotgun (WGS) entry which is preliminary data.</text>
</comment>
<evidence type="ECO:0000256" key="3">
    <source>
        <dbReference type="ARBA" id="ARBA00022490"/>
    </source>
</evidence>
<dbReference type="InterPro" id="IPR008962">
    <property type="entry name" value="PapD-like_sf"/>
</dbReference>
<proteinExistence type="predicted"/>
<dbReference type="Gene3D" id="2.60.40.10">
    <property type="entry name" value="Immunoglobulins"/>
    <property type="match status" value="7"/>
</dbReference>
<feature type="compositionally biased region" description="Polar residues" evidence="6">
    <location>
        <begin position="1705"/>
        <end position="1717"/>
    </location>
</feature>
<evidence type="ECO:0000313" key="10">
    <source>
        <dbReference type="Proteomes" id="UP000822476"/>
    </source>
</evidence>
<dbReference type="InterPro" id="IPR033768">
    <property type="entry name" value="Hydin_ADK"/>
</dbReference>
<feature type="region of interest" description="Disordered" evidence="6">
    <location>
        <begin position="2297"/>
        <end position="2375"/>
    </location>
</feature>
<dbReference type="GO" id="GO:1904158">
    <property type="term" value="P:axonemal central apparatus assembly"/>
    <property type="evidence" value="ECO:0007669"/>
    <property type="project" value="TreeGrafter"/>
</dbReference>
<accession>A0A8S9Z2K1</accession>
<dbReference type="InterPro" id="IPR033305">
    <property type="entry name" value="Hydin-like"/>
</dbReference>
<dbReference type="SUPFAM" id="SSF49354">
    <property type="entry name" value="PapD-like"/>
    <property type="match status" value="1"/>
</dbReference>
<dbReference type="EMBL" id="JTDE01000539">
    <property type="protein sequence ID" value="KAF7260984.1"/>
    <property type="molecule type" value="Genomic_DNA"/>
</dbReference>
<feature type="region of interest" description="Disordered" evidence="6">
    <location>
        <begin position="1705"/>
        <end position="1725"/>
    </location>
</feature>
<dbReference type="GO" id="GO:0005930">
    <property type="term" value="C:axoneme"/>
    <property type="evidence" value="ECO:0007669"/>
    <property type="project" value="TreeGrafter"/>
</dbReference>
<dbReference type="Proteomes" id="UP000822476">
    <property type="component" value="Unassembled WGS sequence"/>
</dbReference>
<feature type="domain" description="HYDIN/VesB/CFA65-like Ig-like" evidence="8">
    <location>
        <begin position="71"/>
        <end position="171"/>
    </location>
</feature>
<evidence type="ECO:0000256" key="4">
    <source>
        <dbReference type="ARBA" id="ARBA00023069"/>
    </source>
</evidence>
<comment type="subcellular location">
    <subcellularLocation>
        <location evidence="1">Cell projection</location>
        <location evidence="1">Cilium</location>
    </subcellularLocation>
    <subcellularLocation>
        <location evidence="2">Cytoplasm</location>
    </subcellularLocation>
</comment>
<organism evidence="9 10">
    <name type="scientific">Paragonimus skrjabini miyazakii</name>
    <dbReference type="NCBI Taxonomy" id="59628"/>
    <lineage>
        <taxon>Eukaryota</taxon>
        <taxon>Metazoa</taxon>
        <taxon>Spiralia</taxon>
        <taxon>Lophotrochozoa</taxon>
        <taxon>Platyhelminthes</taxon>
        <taxon>Trematoda</taxon>
        <taxon>Digenea</taxon>
        <taxon>Plagiorchiida</taxon>
        <taxon>Troglotremata</taxon>
        <taxon>Troglotrematidae</taxon>
        <taxon>Paragonimus</taxon>
    </lineage>
</organism>
<feature type="compositionally biased region" description="Basic and acidic residues" evidence="6">
    <location>
        <begin position="846"/>
        <end position="859"/>
    </location>
</feature>
<gene>
    <name evidence="9" type="ORF">EG68_01615</name>
</gene>
<protein>
    <recommendedName>
        <fullName evidence="11">Hydrocephalus-inducing protein</fullName>
    </recommendedName>
</protein>
<dbReference type="OrthoDB" id="442692at2759"/>
<feature type="domain" description="Hydin adenylate kinase-like" evidence="7">
    <location>
        <begin position="1788"/>
        <end position="1871"/>
    </location>
</feature>
<keyword evidence="3" id="KW-0963">Cytoplasm</keyword>
<dbReference type="GO" id="GO:0003341">
    <property type="term" value="P:cilium movement"/>
    <property type="evidence" value="ECO:0007669"/>
    <property type="project" value="TreeGrafter"/>
</dbReference>
<evidence type="ECO:0000259" key="7">
    <source>
        <dbReference type="Pfam" id="PF17213"/>
    </source>
</evidence>
<dbReference type="InterPro" id="IPR053879">
    <property type="entry name" value="HYDIN_VesB_CFA65-like_Ig"/>
</dbReference>
<reference evidence="9" key="1">
    <citation type="submission" date="2019-07" db="EMBL/GenBank/DDBJ databases">
        <title>Annotation for the trematode Paragonimus miyazaki's.</title>
        <authorList>
            <person name="Choi Y.-J."/>
        </authorList>
    </citation>
    <scope>NUCLEOTIDE SEQUENCE</scope>
    <source>
        <strain evidence="9">Japan</strain>
    </source>
</reference>
<dbReference type="PANTHER" id="PTHR23053:SF0">
    <property type="entry name" value="HYDROCEPHALUS-INDUCING PROTEIN HOMOLOG"/>
    <property type="match status" value="1"/>
</dbReference>
<feature type="region of interest" description="Disordered" evidence="6">
    <location>
        <begin position="366"/>
        <end position="394"/>
    </location>
</feature>
<name>A0A8S9Z2K1_9TREM</name>
<feature type="region of interest" description="Disordered" evidence="6">
    <location>
        <begin position="2147"/>
        <end position="2263"/>
    </location>
</feature>
<evidence type="ECO:0000256" key="5">
    <source>
        <dbReference type="ARBA" id="ARBA00023273"/>
    </source>
</evidence>
<sequence length="2424" mass="270225">MPDELLFGGTPVKHCRSKSVRIQNIGNAVAKVKFDTEFPQQAKRFTETIYCDVTGRLERLPLQITATGLGPHVKFSFTCLDMGKIFIGARHSYELIISNVGLIDAIFSVQPPEGAFANCFRFEPDDGLLIPGGYQAIRVEFFSPTLLGGFDEYCAVLFDGCLQTERVHFRGTVVGPTYHFDPPLLDFGNISFGFFSEKPIKLRNTSLVPINFKIRIIAPKSETDELPEFPKPESSQLALQTMAIKPDPQLSLPGTESETWSTGTDDMDEFTIHPGSGSLNAMSQVELLVRCTPKHLGIHTYTIAVDIVGVGIGDITLPVKVASICPSVCIDPAQVNLRRCFLRHSYPIKFTLTNQSKQPARYELLTQQTEESSDTRERAGLHYSSPQPKGEIPPSSTCTLPVIFKADKLGDLQTAVPIIICGLKDRVMHVPVSCIGEGPVLYVEPTDLHWGTIPVLQSTPKVVKLTNESAIAASFEAKMTNTESIFRAEPKAGVIPALGQLDLVVLAQPDDVCSFKDQMEIVVTDAVSTRLVDLTAVGQGSTIVTDPPMLATLRLGPHFSMTPLRTTFKLTSKGRRQQQLIWSIDGQTARRPSQLTTKPSDEDSRWVITPYRFDINPGESTEVTLEVTCDKPQVVKRRIFCHTIIGRKGAKTLIKTADISVNFVAPNVEFSHQELIFRVIKKPQDVLEPQVQSFAMKNNSGLELTSRLEVTHPFHLVTDGSRSFSQQVRLQPNESSEFHVLFDPAYEDSLHSRQVDELLFITYSEHPNRDVIRLVGEVHFPNIKFDSNAVHFGYILNHTEITKHLLMTNTSPLPVTFRWSFLVGERANIVFRRQTRLPDSPLATTQRDREPTSDTERTSAKLGIAGENGDEIRWESRQTQEKPIIEAEPHSVSDGPEKVSEKNESILLEEQKVIKDSEFLTMQQQSEPVETYTINDPTDVLAEKNEVLSCLIEQDNDVVPLGIEEIFDITPLYGELAAGETQSVSFVFYGHADIEASITAVCEVEGGPTYTMEISGGASYIDYYLDRTEIDFDPVRFDKPAMSELLLANTGQVDFEFSITPFDVSTEIRETVLEEPLHSTFETGQLVAEPAVGDLAAGETCTIRLSYLARKPGFYEKSIQLYVAHFPPKLIILRGLADFARLNLDLPRYYVHKKCFKVPLQAAVENSFSEVAGQRREQSGPLGSDTFERIMDDLLKELHKQVIRLLQNAQVERPSDVICTCRGIKNQSAATEIMKSKNGRVDLDPVFLHDRTCVVAKAVQSALHRPLSNQCTIPDWILERVPDIGLQMEAERCHVCSLLEQRALDYVNTSKNITNASLVTASDKPVTVTTIGPKQAKSNITINKLRLPGYVLDFGVVIFGTVTKRPVRSINTGFEPVSFRFEPQSIQRIAHRGFAPSISRIRQLPGAPDHEWVDWEITFDPKGAGLSSGLVGVELIINVLNGPLIPVWLQAEVVIPVLSAHVSCLEFGAVQRGEARLLPVQLYNPSPVCVKWIHARHEKTVGHSTVNQPTCIGRRTGTKSQRFRMDNHPPPIFEVIPKSGSLGSGEKRNIQIKFCPMEQHHHEERVTIQLIDSTERLQILCRGDGLEPRLEFDQALIQFNPCLPFSDGEEKVITVSNPCEFPIEFYATELDQCSYEEDQILRKLGSFDEFGLMYLPPRKPGESLPPELTSFYEEYLRKLQEFKDTSENIEITIKDDILSRCEMKSSNPELTGSATPTDKTDNDGRSTPTEILVATFNNNESRVGEESRMSANMVAKDVTPISLALARHLGINVNPDGQLFASRYGIFIIVHGPLAVVRQPVIRDLSKRYQATVLSVDQIVLEALATSSTDAAERARQCCLQSVYEMVPNIVAKELMERIAEADAKNEAITGQPHQAGPSGNLASQQHKLSGIQGPTEPSTSPTPRAVTAKLHVANTGRRPSLLPERMADVVAGMVIVQLCEGGATDCSKPGWQFRRVQWQLIQVTALSSPMRRISLTGIMRTGAPLISFAHPVTEESEEQKPLIDNVKNTMYSTILPDDVVVSLIEERICYDDCHKGVILDGLDSQFVENRQKVGQLVLKALHDRPYIYCVTVKAEYSSLKCLEEQMEATQIANKMADEAARQQRVEEISEFEYSLLSEQERAQLDEVRIRARRQKRQAEMELKRIRGEQEREEHEAETRRLKYERDSVSKKKGKKGDDKLTQPALTAKDGVDRSGGAPTRILHQRAKSIRSEHLEGSLSEKQHLLSVDRRRMSKIPDKRRKSGGDSLKDEAIREQTEEPEMTEEEKLLYHRFKTFVLELAGICDLFSCWDRVTLSKSSSGMDGHEDTSGSPATQSTKKHRGGAQPAGAVPGGAPRTRRLTQKAEGGSTESTQNLDHAQGHVSPLLPTYCDHTAPQDIHPERELEQTTPTSELYSVSSKKSLTYGVPHLIVDAQLQSIPNVMQG</sequence>
<feature type="compositionally biased region" description="Basic and acidic residues" evidence="6">
    <location>
        <begin position="2147"/>
        <end position="2181"/>
    </location>
</feature>
<dbReference type="InterPro" id="IPR013783">
    <property type="entry name" value="Ig-like_fold"/>
</dbReference>
<evidence type="ECO:0000256" key="2">
    <source>
        <dbReference type="ARBA" id="ARBA00004496"/>
    </source>
</evidence>
<evidence type="ECO:0000313" key="9">
    <source>
        <dbReference type="EMBL" id="KAF7260984.1"/>
    </source>
</evidence>
<feature type="region of interest" description="Disordered" evidence="6">
    <location>
        <begin position="1870"/>
        <end position="1906"/>
    </location>
</feature>
<keyword evidence="5" id="KW-0966">Cell projection</keyword>
<dbReference type="Pfam" id="PF22544">
    <property type="entry name" value="HYDIN_VesB_CFA65-like_Ig"/>
    <property type="match status" value="1"/>
</dbReference>
<evidence type="ECO:0000259" key="8">
    <source>
        <dbReference type="Pfam" id="PF22544"/>
    </source>
</evidence>
<feature type="compositionally biased region" description="Basic and acidic residues" evidence="6">
    <location>
        <begin position="2210"/>
        <end position="2257"/>
    </location>
</feature>